<comment type="subunit">
    <text evidence="2">Component of a cohesin-like complex composed of ScpA, ScpB and the Smc homodimer, in which ScpA and ScpB bind to the head domain of Smc. The presence of the three proteins is required for the association of the complex with DNA.</text>
</comment>
<keyword evidence="2" id="KW-0963">Cytoplasm</keyword>
<dbReference type="eggNOG" id="COG1354">
    <property type="taxonomic scope" value="Bacteria"/>
</dbReference>
<comment type="subcellular location">
    <subcellularLocation>
        <location evidence="2">Cytoplasm</location>
    </subcellularLocation>
    <text evidence="2">Associated with two foci at the outer edges of the nucleoid region in young cells, and at four foci within both cell halves in older cells.</text>
</comment>
<accession>Q01SF7</accession>
<proteinExistence type="inferred from homology"/>
<dbReference type="Pfam" id="PF02616">
    <property type="entry name" value="SMC_ScpA"/>
    <property type="match status" value="1"/>
</dbReference>
<evidence type="ECO:0000256" key="2">
    <source>
        <dbReference type="HAMAP-Rule" id="MF_01805"/>
    </source>
</evidence>
<gene>
    <name evidence="2" type="primary">scpA</name>
    <name evidence="3" type="ordered locus">Acid_6489</name>
</gene>
<dbReference type="KEGG" id="sus:Acid_6489"/>
<dbReference type="EMBL" id="CP000473">
    <property type="protein sequence ID" value="ABJ87413.1"/>
    <property type="molecule type" value="Genomic_DNA"/>
</dbReference>
<sequence>MSSSPLNFHLEQYDGPLDLLLDLIRKQQIDIKDIPIATITSQYLEYMDKAREMDIDLGAEFVYMAATLIHIKSKMLLPRDPALAPEGETPEDPRQELVDRLLEHERFKNAAEMLQQKRMIEENVWSNPQIKAFISEDDDPGLAITLFDLVKAFGEMLERVKNRPIYEVESADVTVSDMIRYLRDQFREVGEDQPVFIMRIFEMQRTRRAMIALFLGVLEMVRMQAVIVTQKDLFGEIALKRHSSFDAVFATDQPMSAIEKDYI</sequence>
<dbReference type="GO" id="GO:0005737">
    <property type="term" value="C:cytoplasm"/>
    <property type="evidence" value="ECO:0007669"/>
    <property type="project" value="UniProtKB-SubCell"/>
</dbReference>
<keyword evidence="2" id="KW-0159">Chromosome partition</keyword>
<keyword evidence="2" id="KW-0131">Cell cycle</keyword>
<protein>
    <recommendedName>
        <fullName evidence="1 2">Segregation and condensation protein A</fullName>
    </recommendedName>
</protein>
<evidence type="ECO:0000313" key="3">
    <source>
        <dbReference type="EMBL" id="ABJ87413.1"/>
    </source>
</evidence>
<reference evidence="3" key="1">
    <citation type="submission" date="2006-10" db="EMBL/GenBank/DDBJ databases">
        <title>Complete sequence of Solibacter usitatus Ellin6076.</title>
        <authorList>
            <consortium name="US DOE Joint Genome Institute"/>
            <person name="Copeland A."/>
            <person name="Lucas S."/>
            <person name="Lapidus A."/>
            <person name="Barry K."/>
            <person name="Detter J.C."/>
            <person name="Glavina del Rio T."/>
            <person name="Hammon N."/>
            <person name="Israni S."/>
            <person name="Dalin E."/>
            <person name="Tice H."/>
            <person name="Pitluck S."/>
            <person name="Thompson L.S."/>
            <person name="Brettin T."/>
            <person name="Bruce D."/>
            <person name="Han C."/>
            <person name="Tapia R."/>
            <person name="Gilna P."/>
            <person name="Schmutz J."/>
            <person name="Larimer F."/>
            <person name="Land M."/>
            <person name="Hauser L."/>
            <person name="Kyrpides N."/>
            <person name="Mikhailova N."/>
            <person name="Janssen P.H."/>
            <person name="Kuske C.R."/>
            <person name="Richardson P."/>
        </authorList>
    </citation>
    <scope>NUCLEOTIDE SEQUENCE</scope>
    <source>
        <strain evidence="3">Ellin6076</strain>
    </source>
</reference>
<dbReference type="PANTHER" id="PTHR33969">
    <property type="entry name" value="SEGREGATION AND CONDENSATION PROTEIN A"/>
    <property type="match status" value="1"/>
</dbReference>
<comment type="function">
    <text evidence="2">Participates in chromosomal partition during cell division. May act via the formation of a condensin-like complex containing Smc and ScpB that pull DNA away from mid-cell into both cell halves.</text>
</comment>
<dbReference type="PANTHER" id="PTHR33969:SF2">
    <property type="entry name" value="SEGREGATION AND CONDENSATION PROTEIN A"/>
    <property type="match status" value="1"/>
</dbReference>
<dbReference type="InParanoid" id="Q01SF7"/>
<dbReference type="InterPro" id="IPR003768">
    <property type="entry name" value="ScpA"/>
</dbReference>
<dbReference type="HAMAP" id="MF_01805">
    <property type="entry name" value="ScpA"/>
    <property type="match status" value="1"/>
</dbReference>
<dbReference type="Gene3D" id="6.10.250.2410">
    <property type="match status" value="1"/>
</dbReference>
<dbReference type="HOGENOM" id="CLU_038686_3_2_0"/>
<comment type="similarity">
    <text evidence="2">Belongs to the ScpA family.</text>
</comment>
<dbReference type="AlphaFoldDB" id="Q01SF7"/>
<name>Q01SF7_SOLUE</name>
<keyword evidence="2" id="KW-0132">Cell division</keyword>
<organism evidence="3">
    <name type="scientific">Solibacter usitatus (strain Ellin6076)</name>
    <dbReference type="NCBI Taxonomy" id="234267"/>
    <lineage>
        <taxon>Bacteria</taxon>
        <taxon>Pseudomonadati</taxon>
        <taxon>Acidobacteriota</taxon>
        <taxon>Terriglobia</taxon>
        <taxon>Bryobacterales</taxon>
        <taxon>Solibacteraceae</taxon>
        <taxon>Candidatus Solibacter</taxon>
    </lineage>
</organism>
<dbReference type="GO" id="GO:0007059">
    <property type="term" value="P:chromosome segregation"/>
    <property type="evidence" value="ECO:0007669"/>
    <property type="project" value="UniProtKB-UniRule"/>
</dbReference>
<dbReference type="GO" id="GO:0051301">
    <property type="term" value="P:cell division"/>
    <property type="evidence" value="ECO:0007669"/>
    <property type="project" value="UniProtKB-KW"/>
</dbReference>
<evidence type="ECO:0000256" key="1">
    <source>
        <dbReference type="ARBA" id="ARBA00044777"/>
    </source>
</evidence>
<dbReference type="GO" id="GO:0006260">
    <property type="term" value="P:DNA replication"/>
    <property type="evidence" value="ECO:0007669"/>
    <property type="project" value="UniProtKB-UniRule"/>
</dbReference>
<dbReference type="STRING" id="234267.Acid_6489"/>